<evidence type="ECO:0000313" key="4">
    <source>
        <dbReference type="Proteomes" id="UP000694406"/>
    </source>
</evidence>
<evidence type="ECO:0000256" key="1">
    <source>
        <dbReference type="SAM" id="MobiDB-lite"/>
    </source>
</evidence>
<dbReference type="GeneTree" id="ENSGT01010000223552"/>
<dbReference type="AlphaFoldDB" id="A0A8C5WRH6"/>
<protein>
    <submittedName>
        <fullName evidence="3">Uncharacterized protein</fullName>
    </submittedName>
</protein>
<dbReference type="Ensembl" id="ENSLLTT00000008711.1">
    <property type="protein sequence ID" value="ENSLLTP00000008397.1"/>
    <property type="gene ID" value="ENSLLTG00000006374.1"/>
</dbReference>
<keyword evidence="4" id="KW-1185">Reference proteome</keyword>
<reference evidence="3" key="1">
    <citation type="submission" date="2025-08" db="UniProtKB">
        <authorList>
            <consortium name="Ensembl"/>
        </authorList>
    </citation>
    <scope>IDENTIFICATION</scope>
</reference>
<feature type="region of interest" description="Disordered" evidence="1">
    <location>
        <begin position="1"/>
        <end position="37"/>
    </location>
</feature>
<organism evidence="3 4">
    <name type="scientific">Laticauda laticaudata</name>
    <name type="common">Blue-ringed sea krait</name>
    <name type="synonym">Blue-lipped sea krait</name>
    <dbReference type="NCBI Taxonomy" id="8630"/>
    <lineage>
        <taxon>Eukaryota</taxon>
        <taxon>Metazoa</taxon>
        <taxon>Chordata</taxon>
        <taxon>Craniata</taxon>
        <taxon>Vertebrata</taxon>
        <taxon>Euteleostomi</taxon>
        <taxon>Lepidosauria</taxon>
        <taxon>Squamata</taxon>
        <taxon>Bifurcata</taxon>
        <taxon>Unidentata</taxon>
        <taxon>Episquamata</taxon>
        <taxon>Toxicofera</taxon>
        <taxon>Serpentes</taxon>
        <taxon>Colubroidea</taxon>
        <taxon>Elapidae</taxon>
        <taxon>Laticaudinae</taxon>
        <taxon>Laticauda</taxon>
    </lineage>
</organism>
<evidence type="ECO:0000313" key="3">
    <source>
        <dbReference type="Ensembl" id="ENSLLTP00000008397.1"/>
    </source>
</evidence>
<accession>A0A8C5WRH6</accession>
<evidence type="ECO:0000256" key="2">
    <source>
        <dbReference type="SAM" id="Phobius"/>
    </source>
</evidence>
<feature type="transmembrane region" description="Helical" evidence="2">
    <location>
        <begin position="45"/>
        <end position="69"/>
    </location>
</feature>
<proteinExistence type="predicted"/>
<keyword evidence="2" id="KW-0472">Membrane</keyword>
<keyword evidence="2" id="KW-1133">Transmembrane helix</keyword>
<sequence>MLEKGSLRSCSGLAGRAPSAFPSAQRGGDDGEAAADPRPRWVVPVLSGVLILTTVVDVVGSLLVVASVFKNRKLRNAELTDP</sequence>
<keyword evidence="2" id="KW-0812">Transmembrane</keyword>
<reference evidence="3" key="2">
    <citation type="submission" date="2025-09" db="UniProtKB">
        <authorList>
            <consortium name="Ensembl"/>
        </authorList>
    </citation>
    <scope>IDENTIFICATION</scope>
</reference>
<name>A0A8C5WRH6_LATLA</name>
<dbReference type="Proteomes" id="UP000694406">
    <property type="component" value="Unplaced"/>
</dbReference>